<gene>
    <name evidence="1" type="ORF">JOC49_002125</name>
</gene>
<evidence type="ECO:0000313" key="2">
    <source>
        <dbReference type="Proteomes" id="UP000767854"/>
    </source>
</evidence>
<reference evidence="1 2" key="1">
    <citation type="submission" date="2021-01" db="EMBL/GenBank/DDBJ databases">
        <title>Genomic Encyclopedia of Type Strains, Phase IV (KMG-IV): sequencing the most valuable type-strain genomes for metagenomic binning, comparative biology and taxonomic classification.</title>
        <authorList>
            <person name="Goeker M."/>
        </authorList>
    </citation>
    <scope>NUCLEOTIDE SEQUENCE [LARGE SCALE GENOMIC DNA]</scope>
    <source>
        <strain evidence="1 2">DSM 24436</strain>
    </source>
</reference>
<dbReference type="SUPFAM" id="SSF82549">
    <property type="entry name" value="DAK1/DegV-like"/>
    <property type="match status" value="1"/>
</dbReference>
<protein>
    <submittedName>
        <fullName evidence="1">Fatty acid-binding protein DegV</fullName>
    </submittedName>
</protein>
<comment type="caution">
    <text evidence="1">The sequence shown here is derived from an EMBL/GenBank/DDBJ whole genome shotgun (WGS) entry which is preliminary data.</text>
</comment>
<dbReference type="Pfam" id="PF02645">
    <property type="entry name" value="DegV"/>
    <property type="match status" value="1"/>
</dbReference>
<proteinExistence type="predicted"/>
<organism evidence="1 2">
    <name type="scientific">Fusibacter tunisiensis</name>
    <dbReference type="NCBI Taxonomy" id="1008308"/>
    <lineage>
        <taxon>Bacteria</taxon>
        <taxon>Bacillati</taxon>
        <taxon>Bacillota</taxon>
        <taxon>Clostridia</taxon>
        <taxon>Eubacteriales</taxon>
        <taxon>Eubacteriales Family XII. Incertae Sedis</taxon>
        <taxon>Fusibacter</taxon>
    </lineage>
</organism>
<dbReference type="Proteomes" id="UP000767854">
    <property type="component" value="Unassembled WGS sequence"/>
</dbReference>
<evidence type="ECO:0000313" key="1">
    <source>
        <dbReference type="EMBL" id="MBM7562564.1"/>
    </source>
</evidence>
<dbReference type="EMBL" id="JAFBDT010000021">
    <property type="protein sequence ID" value="MBM7562564.1"/>
    <property type="molecule type" value="Genomic_DNA"/>
</dbReference>
<name>A0ABS2MT39_9FIRM</name>
<dbReference type="InterPro" id="IPR003797">
    <property type="entry name" value="DegV"/>
</dbReference>
<dbReference type="Gene3D" id="3.40.50.10170">
    <property type="match status" value="1"/>
</dbReference>
<dbReference type="RefSeq" id="WP_204664994.1">
    <property type="nucleotide sequence ID" value="NZ_JAFBDT010000021.1"/>
</dbReference>
<accession>A0ABS2MT39</accession>
<sequence length="84" mass="9453">MIEREQIHVLSLGLIADESVYLDKLTVTQKNIQTILDYSKTYPSSTQADLKQIKAKLEWMTAHYEGIVIVSVASALSGMYSNFN</sequence>
<keyword evidence="2" id="KW-1185">Reference proteome</keyword>
<dbReference type="PROSITE" id="PS51482">
    <property type="entry name" value="DEGV"/>
    <property type="match status" value="1"/>
</dbReference>